<organism evidence="2 3">
    <name type="scientific">Microbacterium galbinum</name>
    <dbReference type="NCBI Taxonomy" id="2851646"/>
    <lineage>
        <taxon>Bacteria</taxon>
        <taxon>Bacillati</taxon>
        <taxon>Actinomycetota</taxon>
        <taxon>Actinomycetes</taxon>
        <taxon>Micrococcales</taxon>
        <taxon>Microbacteriaceae</taxon>
        <taxon>Microbacterium</taxon>
    </lineage>
</organism>
<accession>A0ABY4IR93</accession>
<gene>
    <name evidence="2" type="ORF">KV396_09965</name>
</gene>
<feature type="transmembrane region" description="Helical" evidence="1">
    <location>
        <begin position="70"/>
        <end position="91"/>
    </location>
</feature>
<sequence length="153" mass="16017">MYGNITVLSAAIAVGPEQIRHGAAVGAVLATGFLTFLAHVLAHVVSHGLGQGVDESEHPASREVVREVLATARPIATAALIPAALYLVAWLGWVPPIWVQTSSILILAVRIGFVGLFMQRFSGVALTLRALWAGVALAFVALAIGIVKVLLTH</sequence>
<dbReference type="RefSeq" id="WP_247955621.1">
    <property type="nucleotide sequence ID" value="NZ_CP078077.1"/>
</dbReference>
<keyword evidence="3" id="KW-1185">Reference proteome</keyword>
<feature type="transmembrane region" description="Helical" evidence="1">
    <location>
        <begin position="130"/>
        <end position="151"/>
    </location>
</feature>
<dbReference type="EMBL" id="CP078077">
    <property type="protein sequence ID" value="UPL14785.1"/>
    <property type="molecule type" value="Genomic_DNA"/>
</dbReference>
<evidence type="ECO:0000256" key="1">
    <source>
        <dbReference type="SAM" id="Phobius"/>
    </source>
</evidence>
<keyword evidence="1" id="KW-1133">Transmembrane helix</keyword>
<reference evidence="2 3" key="1">
    <citation type="submission" date="2021-06" db="EMBL/GenBank/DDBJ databases">
        <title>Genome-based taxonomic framework of Microbacterium strains isolated from marine environment, the description of four new species and reclassification of four preexisting species.</title>
        <authorList>
            <person name="Lee S.D."/>
            <person name="Kim S.-M."/>
            <person name="Byeon Y.-S."/>
            <person name="Yang H.L."/>
            <person name="Kim I.S."/>
        </authorList>
    </citation>
    <scope>NUCLEOTIDE SEQUENCE [LARGE SCALE GENOMIC DNA]</scope>
    <source>
        <strain evidence="2 3">SSW1-36</strain>
    </source>
</reference>
<protein>
    <recommendedName>
        <fullName evidence="4">MAPEG family protein</fullName>
    </recommendedName>
</protein>
<feature type="transmembrane region" description="Helical" evidence="1">
    <location>
        <begin position="24"/>
        <end position="49"/>
    </location>
</feature>
<keyword evidence="1" id="KW-0812">Transmembrane</keyword>
<keyword evidence="1" id="KW-0472">Membrane</keyword>
<evidence type="ECO:0000313" key="3">
    <source>
        <dbReference type="Proteomes" id="UP000831963"/>
    </source>
</evidence>
<proteinExistence type="predicted"/>
<feature type="transmembrane region" description="Helical" evidence="1">
    <location>
        <begin position="97"/>
        <end position="118"/>
    </location>
</feature>
<evidence type="ECO:0000313" key="2">
    <source>
        <dbReference type="EMBL" id="UPL14785.1"/>
    </source>
</evidence>
<dbReference type="Proteomes" id="UP000831963">
    <property type="component" value="Chromosome"/>
</dbReference>
<evidence type="ECO:0008006" key="4">
    <source>
        <dbReference type="Google" id="ProtNLM"/>
    </source>
</evidence>
<name>A0ABY4IR93_9MICO</name>